<dbReference type="SUPFAM" id="SSF57850">
    <property type="entry name" value="RING/U-box"/>
    <property type="match status" value="1"/>
</dbReference>
<dbReference type="InterPro" id="IPR006652">
    <property type="entry name" value="Kelch_1"/>
</dbReference>
<dbReference type="Proteomes" id="UP001152795">
    <property type="component" value="Unassembled WGS sequence"/>
</dbReference>
<dbReference type="Gene3D" id="2.120.10.80">
    <property type="entry name" value="Kelch-type beta propeller"/>
    <property type="match status" value="2"/>
</dbReference>
<dbReference type="SUPFAM" id="SSF117281">
    <property type="entry name" value="Kelch motif"/>
    <property type="match status" value="2"/>
</dbReference>
<evidence type="ECO:0000256" key="1">
    <source>
        <dbReference type="ARBA" id="ARBA00022441"/>
    </source>
</evidence>
<dbReference type="Pfam" id="PF24681">
    <property type="entry name" value="Kelch_KLHDC2_KLHL20_DRC7"/>
    <property type="match status" value="1"/>
</dbReference>
<dbReference type="InterPro" id="IPR015915">
    <property type="entry name" value="Kelch-typ_b-propeller"/>
</dbReference>
<keyword evidence="6" id="KW-1185">Reference proteome</keyword>
<dbReference type="PANTHER" id="PTHR45632:SF3">
    <property type="entry name" value="KELCH-LIKE PROTEIN 32"/>
    <property type="match status" value="1"/>
</dbReference>
<accession>A0A7D9I1E7</accession>
<dbReference type="Gene3D" id="3.30.40.10">
    <property type="entry name" value="Zinc/RING finger domain, C3HC4 (zinc finger)"/>
    <property type="match status" value="2"/>
</dbReference>
<dbReference type="InterPro" id="IPR001841">
    <property type="entry name" value="Znf_RING"/>
</dbReference>
<evidence type="ECO:0000313" key="6">
    <source>
        <dbReference type="Proteomes" id="UP001152795"/>
    </source>
</evidence>
<dbReference type="OrthoDB" id="45365at2759"/>
<sequence>MARRRSFGGYEEDRFENEVDSALLCTTCRNVLKDPVHCPNEHYCCRSCIVKHLHENFERCPMCQHHLTEETLSKPPRVLTNMLQNLKIRCDHAKRGCRELIKLEFLDRHVKSCGYSPTRCTNPGCPQVINQHEKERHENELCRFRMVVCDDCKQQMSGKSSRVHPCFMRKEMDHLVKDMREVKDEVKQVKLTQEEFIRDLIDQVARQNDVVDDLCHRMNNMKAEMEWNAKEASERCDLFTGRSKIFVCGGIDVYNLNSVESYSWPENSWTVEPAMKEARSNPSAFVHERQMYVSGGWTGTKATDSIESMNVAEENIEWIQSPLKMQIKCQGHKMVSHENSAILTGGFEGGNVSDGIYEMKLNPPYTTKLLTQMPEPRCGHGCHIIDNQVVVVGGSTSRYLGNDVKNTVYVYDMNNNECKTLPPLPFPITDMASVSYKGNVILIGGFNNKAQTLNSVVMYDVKTGKIKMLPCLNSKRAASTAVITSNVIIVMGGYDHETKTCLNSVECLDLSSNVWRELSPMPTKRSGATAVVKPIS</sequence>
<dbReference type="PANTHER" id="PTHR45632">
    <property type="entry name" value="LD33804P"/>
    <property type="match status" value="1"/>
</dbReference>
<protein>
    <submittedName>
        <fullName evidence="5">E3 ubiquitin- ligase PDZRN3</fullName>
    </submittedName>
</protein>
<keyword evidence="4" id="KW-0862">Zinc</keyword>
<evidence type="ECO:0000313" key="5">
    <source>
        <dbReference type="EMBL" id="CAB3996078.1"/>
    </source>
</evidence>
<reference evidence="5" key="1">
    <citation type="submission" date="2020-04" db="EMBL/GenBank/DDBJ databases">
        <authorList>
            <person name="Alioto T."/>
            <person name="Alioto T."/>
            <person name="Gomez Garrido J."/>
        </authorList>
    </citation>
    <scope>NUCLEOTIDE SEQUENCE</scope>
    <source>
        <strain evidence="5">A484AB</strain>
    </source>
</reference>
<organism evidence="5 6">
    <name type="scientific">Paramuricea clavata</name>
    <name type="common">Red gorgonian</name>
    <name type="synonym">Violescent sea-whip</name>
    <dbReference type="NCBI Taxonomy" id="317549"/>
    <lineage>
        <taxon>Eukaryota</taxon>
        <taxon>Metazoa</taxon>
        <taxon>Cnidaria</taxon>
        <taxon>Anthozoa</taxon>
        <taxon>Octocorallia</taxon>
        <taxon>Malacalcyonacea</taxon>
        <taxon>Plexauridae</taxon>
        <taxon>Paramuricea</taxon>
    </lineage>
</organism>
<evidence type="ECO:0000256" key="3">
    <source>
        <dbReference type="ARBA" id="ARBA00022771"/>
    </source>
</evidence>
<dbReference type="SUPFAM" id="SSF49599">
    <property type="entry name" value="TRAF domain-like"/>
    <property type="match status" value="1"/>
</dbReference>
<dbReference type="Pfam" id="PF01344">
    <property type="entry name" value="Kelch_1"/>
    <property type="match status" value="1"/>
</dbReference>
<keyword evidence="3" id="KW-0863">Zinc-finger</keyword>
<dbReference type="AlphaFoldDB" id="A0A7D9I1E7"/>
<dbReference type="GO" id="GO:0016874">
    <property type="term" value="F:ligase activity"/>
    <property type="evidence" value="ECO:0007669"/>
    <property type="project" value="UniProtKB-KW"/>
</dbReference>
<dbReference type="GO" id="GO:0008270">
    <property type="term" value="F:zinc ion binding"/>
    <property type="evidence" value="ECO:0007669"/>
    <property type="project" value="UniProtKB-KW"/>
</dbReference>
<dbReference type="EMBL" id="CACRXK020002792">
    <property type="protein sequence ID" value="CAB3996078.1"/>
    <property type="molecule type" value="Genomic_DNA"/>
</dbReference>
<dbReference type="InterPro" id="IPR013083">
    <property type="entry name" value="Znf_RING/FYVE/PHD"/>
</dbReference>
<comment type="caution">
    <text evidence="5">The sequence shown here is derived from an EMBL/GenBank/DDBJ whole genome shotgun (WGS) entry which is preliminary data.</text>
</comment>
<dbReference type="CDD" id="cd16449">
    <property type="entry name" value="RING-HC"/>
    <property type="match status" value="1"/>
</dbReference>
<name>A0A7D9I1E7_PARCT</name>
<keyword evidence="5" id="KW-0436">Ligase</keyword>
<evidence type="ECO:0000256" key="2">
    <source>
        <dbReference type="ARBA" id="ARBA00022737"/>
    </source>
</evidence>
<evidence type="ECO:0000256" key="4">
    <source>
        <dbReference type="ARBA" id="ARBA00022833"/>
    </source>
</evidence>
<keyword evidence="3" id="KW-0479">Metal-binding</keyword>
<keyword evidence="1" id="KW-0880">Kelch repeat</keyword>
<dbReference type="PROSITE" id="PS50089">
    <property type="entry name" value="ZF_RING_2"/>
    <property type="match status" value="1"/>
</dbReference>
<gene>
    <name evidence="5" type="ORF">PACLA_8A036333</name>
</gene>
<dbReference type="SMART" id="SM00612">
    <property type="entry name" value="Kelch"/>
    <property type="match status" value="5"/>
</dbReference>
<proteinExistence type="predicted"/>
<keyword evidence="2" id="KW-0677">Repeat</keyword>